<accession>A0ABU9GDC9</accession>
<dbReference type="NCBIfam" id="TIGR00229">
    <property type="entry name" value="sensory_box"/>
    <property type="match status" value="1"/>
</dbReference>
<evidence type="ECO:0000259" key="5">
    <source>
        <dbReference type="PROSITE" id="PS50885"/>
    </source>
</evidence>
<dbReference type="InterPro" id="IPR001633">
    <property type="entry name" value="EAL_dom"/>
</dbReference>
<dbReference type="PROSITE" id="PS50887">
    <property type="entry name" value="GGDEF"/>
    <property type="match status" value="1"/>
</dbReference>
<evidence type="ECO:0000313" key="7">
    <source>
        <dbReference type="EMBL" id="MEL0615452.1"/>
    </source>
</evidence>
<dbReference type="PROSITE" id="PS50112">
    <property type="entry name" value="PAS"/>
    <property type="match status" value="1"/>
</dbReference>
<feature type="domain" description="HAMP" evidence="5">
    <location>
        <begin position="193"/>
        <end position="246"/>
    </location>
</feature>
<evidence type="ECO:0000313" key="8">
    <source>
        <dbReference type="Proteomes" id="UP001378242"/>
    </source>
</evidence>
<gene>
    <name evidence="7" type="ORF">V6243_01320</name>
</gene>
<evidence type="ECO:0000259" key="6">
    <source>
        <dbReference type="PROSITE" id="PS50887"/>
    </source>
</evidence>
<dbReference type="CDD" id="cd01949">
    <property type="entry name" value="GGDEF"/>
    <property type="match status" value="1"/>
</dbReference>
<keyword evidence="2" id="KW-0812">Transmembrane</keyword>
<evidence type="ECO:0000256" key="2">
    <source>
        <dbReference type="SAM" id="Phobius"/>
    </source>
</evidence>
<evidence type="ECO:0000256" key="1">
    <source>
        <dbReference type="SAM" id="MobiDB-lite"/>
    </source>
</evidence>
<reference evidence="7 8" key="1">
    <citation type="submission" date="2024-02" db="EMBL/GenBank/DDBJ databases">
        <title>Bacteria isolated from the canopy kelp, Nereocystis luetkeana.</title>
        <authorList>
            <person name="Pfister C.A."/>
            <person name="Younker I.T."/>
            <person name="Light S.H."/>
        </authorList>
    </citation>
    <scope>NUCLEOTIDE SEQUENCE [LARGE SCALE GENOMIC DNA]</scope>
    <source>
        <strain evidence="7 8">TI.5.07</strain>
    </source>
</reference>
<dbReference type="PROSITE" id="PS50885">
    <property type="entry name" value="HAMP"/>
    <property type="match status" value="1"/>
</dbReference>
<dbReference type="CDD" id="cd00130">
    <property type="entry name" value="PAS"/>
    <property type="match status" value="1"/>
</dbReference>
<dbReference type="InterPro" id="IPR000160">
    <property type="entry name" value="GGDEF_dom"/>
</dbReference>
<comment type="caution">
    <text evidence="7">The sequence shown here is derived from an EMBL/GenBank/DDBJ whole genome shotgun (WGS) entry which is preliminary data.</text>
</comment>
<dbReference type="InterPro" id="IPR000014">
    <property type="entry name" value="PAS"/>
</dbReference>
<dbReference type="PANTHER" id="PTHR44757">
    <property type="entry name" value="DIGUANYLATE CYCLASE DGCP"/>
    <property type="match status" value="1"/>
</dbReference>
<name>A0ABU9GDC9_COBMA</name>
<protein>
    <submittedName>
        <fullName evidence="7">EAL domain-containing protein</fullName>
    </submittedName>
</protein>
<feature type="transmembrane region" description="Helical" evidence="2">
    <location>
        <begin position="38"/>
        <end position="58"/>
    </location>
</feature>
<dbReference type="NCBIfam" id="TIGR00254">
    <property type="entry name" value="GGDEF"/>
    <property type="match status" value="1"/>
</dbReference>
<dbReference type="SUPFAM" id="SSF55785">
    <property type="entry name" value="PYP-like sensor domain (PAS domain)"/>
    <property type="match status" value="1"/>
</dbReference>
<proteinExistence type="predicted"/>
<dbReference type="SUPFAM" id="SSF141868">
    <property type="entry name" value="EAL domain-like"/>
    <property type="match status" value="1"/>
</dbReference>
<dbReference type="InterPro" id="IPR035965">
    <property type="entry name" value="PAS-like_dom_sf"/>
</dbReference>
<keyword evidence="2" id="KW-1133">Transmembrane helix</keyword>
<dbReference type="GeneID" id="43177951"/>
<feature type="domain" description="PAS" evidence="3">
    <location>
        <begin position="251"/>
        <end position="295"/>
    </location>
</feature>
<dbReference type="PANTHER" id="PTHR44757:SF2">
    <property type="entry name" value="BIOFILM ARCHITECTURE MAINTENANCE PROTEIN MBAA"/>
    <property type="match status" value="1"/>
</dbReference>
<organism evidence="7 8">
    <name type="scientific">Cobetia marina</name>
    <name type="common">Deleya marina</name>
    <dbReference type="NCBI Taxonomy" id="28258"/>
    <lineage>
        <taxon>Bacteria</taxon>
        <taxon>Pseudomonadati</taxon>
        <taxon>Pseudomonadota</taxon>
        <taxon>Gammaproteobacteria</taxon>
        <taxon>Oceanospirillales</taxon>
        <taxon>Halomonadaceae</taxon>
        <taxon>Cobetia</taxon>
    </lineage>
</organism>
<evidence type="ECO:0000259" key="4">
    <source>
        <dbReference type="PROSITE" id="PS50883"/>
    </source>
</evidence>
<dbReference type="SMART" id="SM00052">
    <property type="entry name" value="EAL"/>
    <property type="match status" value="1"/>
</dbReference>
<dbReference type="InterPro" id="IPR003660">
    <property type="entry name" value="HAMP_dom"/>
</dbReference>
<dbReference type="Pfam" id="PF00990">
    <property type="entry name" value="GGDEF"/>
    <property type="match status" value="1"/>
</dbReference>
<dbReference type="InterPro" id="IPR013767">
    <property type="entry name" value="PAS_fold"/>
</dbReference>
<dbReference type="Gene3D" id="3.30.70.270">
    <property type="match status" value="1"/>
</dbReference>
<dbReference type="Pfam" id="PF00989">
    <property type="entry name" value="PAS"/>
    <property type="match status" value="1"/>
</dbReference>
<sequence>MRNDETQDRPHDTTEAHEGHEGHEGHDASPLRWRILRVLAPLILLICAVSGVVGYSLYSSETIEHMHEDHQEMMNITVLSLPSAIWNFDDDVIHAYLETLSSHPSVHAVRYYNHEGTLVEEITKPGDALDPMIHSQELVYRNSLVTQVVGRLEMESTNAPLLAKQYQGGALLFVIALSIIICVLLIVSWQLKRYVMNPLNRAIASMRQLENPQTAFRRIPLTRSREINKVIAQLNSLGERIFIMMEALRDNEERYQHFYRDTPALLLVIDAHGTVLDVSQRMLEVTGWKREQLVGSPFDTLIIGQNTHCIDRISSALRKGDACENQVMTLKCLYEEDRQVQVVIPSATNDSERGTMMLLSDVTELKRTQKRLLEHELIDPLTQLPNRLALNSHLQTLINGGAPFGLLLVNIDRFHSINHHLGPVDGDILLKEAGERLKSCTPAWMGRSGGDEFVMTCDTSELRALARRIELAFSTPLLKAGEPINLSLSKAGLEVRQDDETPSRLMRLLERTVMDIKHKGGNQYRLCVRDSALEDGEPLFLKERLIREALTRGWLCLYLQPIFQAQSPDLDAPSLLGAEALVRIHHPDLGLIAPNEFIAAAEKTGQIIDIGNWVLEEAAVILSEWQKQGIETRYLSVNASVMQFRDQGLLHKLESLIERHPIRPRQLIIEVTENLMLDNEDSLRFQLEAIRKLGVNLSLDDFGTGFSCLSYLHNLPFGTLKIDRSFVMNVQTSRRDRELARIIVDMGHSLGMQVVVEGIEARGQAEIFRAMGVRAFQGYHFARPMPLQAFNARYSSSSETRMCLLRAATPDDQNRDRQIGTGRDED</sequence>
<dbReference type="InterPro" id="IPR052155">
    <property type="entry name" value="Biofilm_reg_signaling"/>
</dbReference>
<evidence type="ECO:0000259" key="3">
    <source>
        <dbReference type="PROSITE" id="PS50112"/>
    </source>
</evidence>
<dbReference type="CDD" id="cd01948">
    <property type="entry name" value="EAL"/>
    <property type="match status" value="1"/>
</dbReference>
<dbReference type="InterPro" id="IPR043128">
    <property type="entry name" value="Rev_trsase/Diguanyl_cyclase"/>
</dbReference>
<feature type="domain" description="GGDEF" evidence="6">
    <location>
        <begin position="402"/>
        <end position="529"/>
    </location>
</feature>
<feature type="transmembrane region" description="Helical" evidence="2">
    <location>
        <begin position="170"/>
        <end position="191"/>
    </location>
</feature>
<dbReference type="SUPFAM" id="SSF55073">
    <property type="entry name" value="Nucleotide cyclase"/>
    <property type="match status" value="1"/>
</dbReference>
<dbReference type="EMBL" id="JBAKAP010000001">
    <property type="protein sequence ID" value="MEL0615452.1"/>
    <property type="molecule type" value="Genomic_DNA"/>
</dbReference>
<dbReference type="Gene3D" id="3.20.20.450">
    <property type="entry name" value="EAL domain"/>
    <property type="match status" value="1"/>
</dbReference>
<dbReference type="Pfam" id="PF00563">
    <property type="entry name" value="EAL"/>
    <property type="match status" value="1"/>
</dbReference>
<dbReference type="InterPro" id="IPR029787">
    <property type="entry name" value="Nucleotide_cyclase"/>
</dbReference>
<keyword evidence="2" id="KW-0472">Membrane</keyword>
<dbReference type="PROSITE" id="PS50883">
    <property type="entry name" value="EAL"/>
    <property type="match status" value="1"/>
</dbReference>
<dbReference type="Gene3D" id="3.30.450.20">
    <property type="entry name" value="PAS domain"/>
    <property type="match status" value="1"/>
</dbReference>
<dbReference type="SMART" id="SM00267">
    <property type="entry name" value="GGDEF"/>
    <property type="match status" value="1"/>
</dbReference>
<feature type="region of interest" description="Disordered" evidence="1">
    <location>
        <begin position="1"/>
        <end position="27"/>
    </location>
</feature>
<dbReference type="RefSeq" id="WP_084208670.1">
    <property type="nucleotide sequence ID" value="NZ_CP017114.1"/>
</dbReference>
<feature type="region of interest" description="Disordered" evidence="1">
    <location>
        <begin position="807"/>
        <end position="826"/>
    </location>
</feature>
<dbReference type="Gene3D" id="6.10.340.10">
    <property type="match status" value="1"/>
</dbReference>
<dbReference type="Proteomes" id="UP001378242">
    <property type="component" value="Unassembled WGS sequence"/>
</dbReference>
<feature type="domain" description="EAL" evidence="4">
    <location>
        <begin position="539"/>
        <end position="798"/>
    </location>
</feature>
<dbReference type="InterPro" id="IPR035919">
    <property type="entry name" value="EAL_sf"/>
</dbReference>
<dbReference type="SMART" id="SM00091">
    <property type="entry name" value="PAS"/>
    <property type="match status" value="1"/>
</dbReference>
<keyword evidence="8" id="KW-1185">Reference proteome</keyword>